<organism evidence="1 2">
    <name type="scientific">Algoriphagus alkaliphilus</name>
    <dbReference type="NCBI Taxonomy" id="279824"/>
    <lineage>
        <taxon>Bacteria</taxon>
        <taxon>Pseudomonadati</taxon>
        <taxon>Bacteroidota</taxon>
        <taxon>Cytophagia</taxon>
        <taxon>Cytophagales</taxon>
        <taxon>Cyclobacteriaceae</taxon>
        <taxon>Algoriphagus</taxon>
    </lineage>
</organism>
<evidence type="ECO:0000313" key="2">
    <source>
        <dbReference type="Proteomes" id="UP000198756"/>
    </source>
</evidence>
<evidence type="ECO:0000313" key="1">
    <source>
        <dbReference type="EMBL" id="SDA48761.1"/>
    </source>
</evidence>
<dbReference type="STRING" id="279824.SAMN03080617_00675"/>
<dbReference type="AlphaFoldDB" id="A0A1G5VS80"/>
<sequence length="47" mass="5340">MTYQISKGQKDFQVLQIDSQATHSARHPVSASDMFSVQKRNVRSIFA</sequence>
<keyword evidence="2" id="KW-1185">Reference proteome</keyword>
<accession>A0A1G5VS80</accession>
<dbReference type="EMBL" id="FMXE01000004">
    <property type="protein sequence ID" value="SDA48761.1"/>
    <property type="molecule type" value="Genomic_DNA"/>
</dbReference>
<name>A0A1G5VS80_9BACT</name>
<proteinExistence type="predicted"/>
<dbReference type="Proteomes" id="UP000198756">
    <property type="component" value="Unassembled WGS sequence"/>
</dbReference>
<reference evidence="2" key="1">
    <citation type="submission" date="2016-10" db="EMBL/GenBank/DDBJ databases">
        <authorList>
            <person name="Varghese N."/>
            <person name="Submissions S."/>
        </authorList>
    </citation>
    <scope>NUCLEOTIDE SEQUENCE [LARGE SCALE GENOMIC DNA]</scope>
    <source>
        <strain evidence="2">DSM 22703</strain>
    </source>
</reference>
<gene>
    <name evidence="1" type="ORF">SAMN03080617_00675</name>
</gene>
<protein>
    <submittedName>
        <fullName evidence="1">Uncharacterized protein</fullName>
    </submittedName>
</protein>